<dbReference type="PANTHER" id="PTHR43784:SF2">
    <property type="entry name" value="GDSL-LIKE LIPASE_ACYLHYDROLASE, PUTATIVE (AFU_ORTHOLOGUE AFUA_2G00820)-RELATED"/>
    <property type="match status" value="1"/>
</dbReference>
<dbReference type="Proteomes" id="UP000770785">
    <property type="component" value="Unassembled WGS sequence"/>
</dbReference>
<dbReference type="InterPro" id="IPR053140">
    <property type="entry name" value="GDSL_Rv0518-like"/>
</dbReference>
<evidence type="ECO:0000256" key="1">
    <source>
        <dbReference type="SAM" id="Phobius"/>
    </source>
</evidence>
<dbReference type="SUPFAM" id="SSF52266">
    <property type="entry name" value="SGNH hydrolase"/>
    <property type="match status" value="1"/>
</dbReference>
<dbReference type="CDD" id="cd00229">
    <property type="entry name" value="SGNH_hydrolase"/>
    <property type="match status" value="1"/>
</dbReference>
<dbReference type="InterPro" id="IPR036514">
    <property type="entry name" value="SGNH_hydro_sf"/>
</dbReference>
<gene>
    <name evidence="3" type="ORF">GGR27_004029</name>
</gene>
<keyword evidence="1" id="KW-0472">Membrane</keyword>
<dbReference type="EMBL" id="JAATJH010000014">
    <property type="protein sequence ID" value="NJC28504.1"/>
    <property type="molecule type" value="Genomic_DNA"/>
</dbReference>
<comment type="caution">
    <text evidence="3">The sequence shown here is derived from an EMBL/GenBank/DDBJ whole genome shotgun (WGS) entry which is preliminary data.</text>
</comment>
<keyword evidence="1" id="KW-1133">Transmembrane helix</keyword>
<keyword evidence="4" id="KW-1185">Reference proteome</keyword>
<dbReference type="InterPro" id="IPR013830">
    <property type="entry name" value="SGNH_hydro"/>
</dbReference>
<reference evidence="3 4" key="1">
    <citation type="submission" date="2020-03" db="EMBL/GenBank/DDBJ databases">
        <title>Genomic Encyclopedia of Type Strains, Phase IV (KMG-IV): sequencing the most valuable type-strain genomes for metagenomic binning, comparative biology and taxonomic classification.</title>
        <authorList>
            <person name="Goeker M."/>
        </authorList>
    </citation>
    <scope>NUCLEOTIDE SEQUENCE [LARGE SCALE GENOMIC DNA]</scope>
    <source>
        <strain evidence="3 4">DSM 105096</strain>
    </source>
</reference>
<dbReference type="RefSeq" id="WP_168040594.1">
    <property type="nucleotide sequence ID" value="NZ_JAATJH010000014.1"/>
</dbReference>
<feature type="transmembrane region" description="Helical" evidence="1">
    <location>
        <begin position="973"/>
        <end position="995"/>
    </location>
</feature>
<keyword evidence="1" id="KW-0812">Transmembrane</keyword>
<name>A0ABX0XHZ3_9BACT</name>
<evidence type="ECO:0000313" key="3">
    <source>
        <dbReference type="EMBL" id="NJC28504.1"/>
    </source>
</evidence>
<evidence type="ECO:0000313" key="4">
    <source>
        <dbReference type="Proteomes" id="UP000770785"/>
    </source>
</evidence>
<sequence>MQPRLTPFVTILTLFLLFFTNSVTGQGVARDSILIDFGSTPSPAPWNNVSSAADERITNLTNANGRATGYQLAITDAFNGINTGGTQTPAPNLGFPATATGDSFFGNVTPFNGQTEPTATFRLDSLNPATAYTFRIFASRDNVTDNREASYVASGVDRDSARLDASNNMATFVSITVFPAADGSIVVTVTPGPNNSNGSGFYYLGAVTVSYDEQELPPVVDVTSDTFLVDFGTVLSPIPWNNLTDARTGVLTNLVTVSGNITEVGLAVIDSFNGVNLAGTQGPDPAIKFPATATGDSFFGNVSPFGGVTAPTGAVRLTGLDPSLRYEFSLFASRTATDNREAAYEVRGLGMDTVYLDAASNSGGTATVTQFPAADGSITITAAPGPNNTNGSGFYYLGAVRVGFDLTPPPAPLDTVLIDFGGNATTPAPWNNVTDPVMGSVTELLNSGGFTTGVGLQFTDRFNGINTNGTQSPDPELDLPATATGDSFFGNVAEFGGRTEPTAAFTLTGLDPNQLHRLALFASRTATDNRETQYAVSGSTIDTAYLDVSSNASNFALAEVFPTAAGTIEVKIEPGPNNNNGSNFYYLGALRLTYPDRAPSGPTTLELIAPNGGERYQADRTATIEWNSRNVANLELEYSTDAGANWTAIDTVSSLTQSYAWSVPAVSSTEALVRITADTLSDRSDAAFEITTDTTRCAIVVLGSSTAAGTGASTADSAWVNRYAASLAGDTRYEVVNLGRGGANTYNILPTGSATPPVAAFNVDRQRNVTRALEFDPFAIIINMPSNDAASDVSAAEQMLNFRRIAAPALANGVKVYVATTQPRNFSSASRIAIQRAVRDSILAEYGDFAIDFWTGVATDAGTIDPDLDSGDGVHLNDGGHKILFERVADLRLDTLVCTDRTVSLIPFNIFPGIKLTAYPNPSSRAFTLALTPELSGTLQLRFIDGIGRELGTSFHQVGKGDPFSTTVERSDLLMSSGGVIICVATLTGGGVAGVRRGTIRLIVR</sequence>
<dbReference type="Gene3D" id="3.40.50.1110">
    <property type="entry name" value="SGNH hydrolase"/>
    <property type="match status" value="1"/>
</dbReference>
<dbReference type="PANTHER" id="PTHR43784">
    <property type="entry name" value="GDSL-LIKE LIPASE/ACYLHYDROLASE, PUTATIVE (AFU_ORTHOLOGUE AFUA_2G00820)-RELATED"/>
    <property type="match status" value="1"/>
</dbReference>
<evidence type="ECO:0000259" key="2">
    <source>
        <dbReference type="Pfam" id="PF13472"/>
    </source>
</evidence>
<proteinExistence type="predicted"/>
<dbReference type="Pfam" id="PF13472">
    <property type="entry name" value="Lipase_GDSL_2"/>
    <property type="match status" value="1"/>
</dbReference>
<organism evidence="3 4">
    <name type="scientific">Neolewinella antarctica</name>
    <dbReference type="NCBI Taxonomy" id="442734"/>
    <lineage>
        <taxon>Bacteria</taxon>
        <taxon>Pseudomonadati</taxon>
        <taxon>Bacteroidota</taxon>
        <taxon>Saprospiria</taxon>
        <taxon>Saprospirales</taxon>
        <taxon>Lewinellaceae</taxon>
        <taxon>Neolewinella</taxon>
    </lineage>
</organism>
<accession>A0ABX0XHZ3</accession>
<feature type="domain" description="SGNH hydrolase-type esterase" evidence="2">
    <location>
        <begin position="701"/>
        <end position="883"/>
    </location>
</feature>
<protein>
    <submittedName>
        <fullName evidence="3">Lysophospholipase L1-like esterase</fullName>
    </submittedName>
</protein>